<accession>A0ABN2TGW2</accession>
<sequence length="79" mass="8484">MVNCVGEDGTHPATGVAHTPVWDIHKQVRSFGSLTDHIGRLSATPVTPEQNTPTPTWDKADPHGTGPAFRTLHPPGLRL</sequence>
<dbReference type="Proteomes" id="UP001501585">
    <property type="component" value="Unassembled WGS sequence"/>
</dbReference>
<feature type="compositionally biased region" description="Polar residues" evidence="1">
    <location>
        <begin position="44"/>
        <end position="55"/>
    </location>
</feature>
<comment type="caution">
    <text evidence="2">The sequence shown here is derived from an EMBL/GenBank/DDBJ whole genome shotgun (WGS) entry which is preliminary data.</text>
</comment>
<evidence type="ECO:0000256" key="1">
    <source>
        <dbReference type="SAM" id="MobiDB-lite"/>
    </source>
</evidence>
<protein>
    <submittedName>
        <fullName evidence="2">Uncharacterized protein</fullName>
    </submittedName>
</protein>
<keyword evidence="3" id="KW-1185">Reference proteome</keyword>
<dbReference type="EMBL" id="BAAAPC010000019">
    <property type="protein sequence ID" value="GAA2008804.1"/>
    <property type="molecule type" value="Genomic_DNA"/>
</dbReference>
<reference evidence="2 3" key="1">
    <citation type="journal article" date="2019" name="Int. J. Syst. Evol. Microbiol.">
        <title>The Global Catalogue of Microorganisms (GCM) 10K type strain sequencing project: providing services to taxonomists for standard genome sequencing and annotation.</title>
        <authorList>
            <consortium name="The Broad Institute Genomics Platform"/>
            <consortium name="The Broad Institute Genome Sequencing Center for Infectious Disease"/>
            <person name="Wu L."/>
            <person name="Ma J."/>
        </authorList>
    </citation>
    <scope>NUCLEOTIDE SEQUENCE [LARGE SCALE GENOMIC DNA]</scope>
    <source>
        <strain evidence="2 3">JCM 15313</strain>
    </source>
</reference>
<organism evidence="2 3">
    <name type="scientific">Nocardiopsis rhodophaea</name>
    <dbReference type="NCBI Taxonomy" id="280238"/>
    <lineage>
        <taxon>Bacteria</taxon>
        <taxon>Bacillati</taxon>
        <taxon>Actinomycetota</taxon>
        <taxon>Actinomycetes</taxon>
        <taxon>Streptosporangiales</taxon>
        <taxon>Nocardiopsidaceae</taxon>
        <taxon>Nocardiopsis</taxon>
    </lineage>
</organism>
<evidence type="ECO:0000313" key="3">
    <source>
        <dbReference type="Proteomes" id="UP001501585"/>
    </source>
</evidence>
<proteinExistence type="predicted"/>
<evidence type="ECO:0000313" key="2">
    <source>
        <dbReference type="EMBL" id="GAA2008804.1"/>
    </source>
</evidence>
<feature type="region of interest" description="Disordered" evidence="1">
    <location>
        <begin position="39"/>
        <end position="79"/>
    </location>
</feature>
<gene>
    <name evidence="2" type="ORF">GCM10009799_40670</name>
</gene>
<name>A0ABN2TGW2_9ACTN</name>